<keyword evidence="11" id="KW-1185">Reference proteome</keyword>
<dbReference type="InterPro" id="IPR013974">
    <property type="entry name" value="SAF"/>
</dbReference>
<dbReference type="Gene3D" id="2.30.30.760">
    <property type="match status" value="1"/>
</dbReference>
<dbReference type="EMBL" id="CAMAPD010000021">
    <property type="protein sequence ID" value="CAH9066093.1"/>
    <property type="molecule type" value="Genomic_DNA"/>
</dbReference>
<feature type="signal peptide" evidence="7">
    <location>
        <begin position="1"/>
        <end position="27"/>
    </location>
</feature>
<comment type="caution">
    <text evidence="9">The sequence shown here is derived from an EMBL/GenBank/DDBJ whole genome shotgun (WGS) entry which is preliminary data.</text>
</comment>
<dbReference type="GO" id="GO:0042597">
    <property type="term" value="C:periplasmic space"/>
    <property type="evidence" value="ECO:0007669"/>
    <property type="project" value="UniProtKB-SubCell"/>
</dbReference>
<evidence type="ECO:0000313" key="10">
    <source>
        <dbReference type="EMBL" id="CAH9066093.1"/>
    </source>
</evidence>
<dbReference type="NCBIfam" id="TIGR03170">
    <property type="entry name" value="flgA_cterm"/>
    <property type="match status" value="1"/>
</dbReference>
<evidence type="ECO:0000256" key="2">
    <source>
        <dbReference type="ARBA" id="ARBA00010474"/>
    </source>
</evidence>
<keyword evidence="5 7" id="KW-0574">Periplasm</keyword>
<organism evidence="9 11">
    <name type="scientific">Pseudoalteromonas holothuriae</name>
    <dbReference type="NCBI Taxonomy" id="2963714"/>
    <lineage>
        <taxon>Bacteria</taxon>
        <taxon>Pseudomonadati</taxon>
        <taxon>Pseudomonadota</taxon>
        <taxon>Gammaproteobacteria</taxon>
        <taxon>Alteromonadales</taxon>
        <taxon>Pseudoalteromonadaceae</taxon>
        <taxon>Pseudoalteromonas</taxon>
    </lineage>
</organism>
<dbReference type="CDD" id="cd11614">
    <property type="entry name" value="SAF_CpaB_FlgA_like"/>
    <property type="match status" value="1"/>
</dbReference>
<reference evidence="9 12" key="1">
    <citation type="submission" date="2022-07" db="EMBL/GenBank/DDBJ databases">
        <authorList>
            <person name="Criscuolo A."/>
        </authorList>
    </citation>
    <scope>NUCLEOTIDE SEQUENCE</scope>
    <source>
        <strain evidence="12">CIP 111951</strain>
        <strain evidence="9">CIP111854</strain>
        <strain evidence="10">CIP111951</strain>
    </source>
</reference>
<evidence type="ECO:0000256" key="3">
    <source>
        <dbReference type="ARBA" id="ARBA00014754"/>
    </source>
</evidence>
<evidence type="ECO:0000259" key="8">
    <source>
        <dbReference type="SMART" id="SM00858"/>
    </source>
</evidence>
<dbReference type="EMBL" id="CAMAPC010000023">
    <property type="protein sequence ID" value="CAH9065951.1"/>
    <property type="molecule type" value="Genomic_DNA"/>
</dbReference>
<evidence type="ECO:0000313" key="12">
    <source>
        <dbReference type="Proteomes" id="UP001152485"/>
    </source>
</evidence>
<dbReference type="InterPro" id="IPR017585">
    <property type="entry name" value="SAF_FlgA"/>
</dbReference>
<evidence type="ECO:0000256" key="1">
    <source>
        <dbReference type="ARBA" id="ARBA00004418"/>
    </source>
</evidence>
<dbReference type="InterPro" id="IPR039246">
    <property type="entry name" value="Flagellar_FlgA"/>
</dbReference>
<keyword evidence="7" id="KW-1005">Bacterial flagellum biogenesis</keyword>
<name>A0A9W4R431_9GAMM</name>
<evidence type="ECO:0000256" key="5">
    <source>
        <dbReference type="ARBA" id="ARBA00022764"/>
    </source>
</evidence>
<feature type="chain" id="PRO_5041011821" description="Flagella basal body P-ring formation protein FlgA" evidence="7">
    <location>
        <begin position="28"/>
        <end position="235"/>
    </location>
</feature>
<comment type="subcellular location">
    <subcellularLocation>
        <location evidence="1 7">Periplasm</location>
    </subcellularLocation>
</comment>
<dbReference type="Proteomes" id="UP001152467">
    <property type="component" value="Unassembled WGS sequence"/>
</dbReference>
<evidence type="ECO:0000256" key="4">
    <source>
        <dbReference type="ARBA" id="ARBA00022729"/>
    </source>
</evidence>
<dbReference type="GO" id="GO:0044780">
    <property type="term" value="P:bacterial-type flagellum assembly"/>
    <property type="evidence" value="ECO:0007669"/>
    <property type="project" value="InterPro"/>
</dbReference>
<comment type="similarity">
    <text evidence="2 7">Belongs to the FlgA family.</text>
</comment>
<dbReference type="Pfam" id="PF13144">
    <property type="entry name" value="ChapFlgA"/>
    <property type="match status" value="1"/>
</dbReference>
<evidence type="ECO:0000313" key="9">
    <source>
        <dbReference type="EMBL" id="CAH9065951.1"/>
    </source>
</evidence>
<dbReference type="Proteomes" id="UP001152485">
    <property type="component" value="Unassembled WGS sequence"/>
</dbReference>
<comment type="function">
    <text evidence="6 7">Involved in the assembly process of the P-ring formation. It may associate with FlgF on the rod constituting a structure essential for the P-ring assembly or may act as a modulator protein for the P-ring assembly.</text>
</comment>
<dbReference type="PANTHER" id="PTHR36307">
    <property type="entry name" value="FLAGELLA BASAL BODY P-RING FORMATION PROTEIN FLGA"/>
    <property type="match status" value="1"/>
</dbReference>
<evidence type="ECO:0000256" key="6">
    <source>
        <dbReference type="ARBA" id="ARBA00025643"/>
    </source>
</evidence>
<evidence type="ECO:0000256" key="7">
    <source>
        <dbReference type="RuleBase" id="RU362063"/>
    </source>
</evidence>
<dbReference type="PANTHER" id="PTHR36307:SF1">
    <property type="entry name" value="FLAGELLA BASAL BODY P-RING FORMATION PROTEIN FLGA"/>
    <property type="match status" value="1"/>
</dbReference>
<dbReference type="Gene3D" id="3.90.1210.10">
    <property type="entry name" value="Antifreeze-like/N-acetylneuraminic acid synthase C-terminal domain"/>
    <property type="match status" value="1"/>
</dbReference>
<proteinExistence type="inferred from homology"/>
<keyword evidence="4 7" id="KW-0732">Signal</keyword>
<evidence type="ECO:0000313" key="11">
    <source>
        <dbReference type="Proteomes" id="UP001152467"/>
    </source>
</evidence>
<sequence>MSLLKKTKTSAFFTTMVYILLSCEVYAQGFNNQALEETARSYISSLTITKPDSNLQIYAIPLDSRLATRQCKTPLDVSTNATPPFNRQVTVQLKCDDLSGWTQYVHIRIEELFPVIVSKEMISKGELLTEQHLKLEYRPKHFVRSSYIEDFNLLIGSRSKRTLREGMPIGMNQICMVCKGDIVNIYAKTPTLTIKTSGVALQDGNLGEQIRVKNQKSGKIVSGRVKDVDSVEVNI</sequence>
<protein>
    <recommendedName>
        <fullName evidence="3 7">Flagella basal body P-ring formation protein FlgA</fullName>
    </recommendedName>
</protein>
<feature type="domain" description="SAF" evidence="8">
    <location>
        <begin position="113"/>
        <end position="175"/>
    </location>
</feature>
<dbReference type="RefSeq" id="WP_261594796.1">
    <property type="nucleotide sequence ID" value="NZ_CAMAPC010000023.1"/>
</dbReference>
<accession>A0A9W4R431</accession>
<gene>
    <name evidence="9" type="ORF">PSECIP111854_03785</name>
    <name evidence="10" type="ORF">PSECIP111951_03499</name>
</gene>
<dbReference type="AlphaFoldDB" id="A0A9W4R431"/>
<dbReference type="SMART" id="SM00858">
    <property type="entry name" value="SAF"/>
    <property type="match status" value="1"/>
</dbReference>
<dbReference type="PROSITE" id="PS51257">
    <property type="entry name" value="PROKAR_LIPOPROTEIN"/>
    <property type="match status" value="1"/>
</dbReference>